<gene>
    <name evidence="1" type="ORF">DXB87_10810</name>
</gene>
<dbReference type="RefSeq" id="WP_117702177.1">
    <property type="nucleotide sequence ID" value="NZ_QSTW01000013.1"/>
</dbReference>
<name>A0A3E4Z786_9BACT</name>
<dbReference type="AlphaFoldDB" id="A0A3E4Z786"/>
<protein>
    <submittedName>
        <fullName evidence="1">Uncharacterized protein</fullName>
    </submittedName>
</protein>
<evidence type="ECO:0000313" key="1">
    <source>
        <dbReference type="EMBL" id="RGM90383.1"/>
    </source>
</evidence>
<dbReference type="Proteomes" id="UP000260814">
    <property type="component" value="Unassembled WGS sequence"/>
</dbReference>
<comment type="caution">
    <text evidence="1">The sequence shown here is derived from an EMBL/GenBank/DDBJ whole genome shotgun (WGS) entry which is preliminary data.</text>
</comment>
<accession>A0A3E4Z786</accession>
<sequence>MITDYQSNAYRISYQGVSMTENALGNPNLIQVGVVPGCTIMVVPQKSYGIDYLPNGEYRSWTLTGYNTRLNRTEAHYIYARLERDSGDAMVLFSVNDYATDGSIGGENPSKDFYYIRIGSITATDSLEAATLDREITLDYGKLSTPAGNDQDAAGWKELFELTAEGLIRPLKRFTSFIVQGTLSIIGKLVINDKQITDVARQGDDGSFVESDENLPTTKLLMGKYLDELRKRLLSKDREDQTKFLLKFGEFIDSMIAGKGAGIFPDGRGQFEKLEVRSAMIVKELIYNRWFAQEGNVTYSEAGTIERIELLEDGTYDLYLRRRWDNDITAIKEQDVSYGSVNNLNSKGEYYDSWFRVLSVMQAENKINVVLYPDEEVPGGKNYPPAVGMVITRRGNAVDEERQGFWYISSYEGCICMLDGVTKPVLEESNYSIIIGKLKRLELFDNLPINYRQSYVYCRGIAIQDLMRIDYQGVVIVQLNDRGFWSLEVAQSENPYKVGKDTVDTVWHYGCRWKCLVSGTTDEPRYASTGWAMIEGNPAFTIDIDSENGWQFDGSQLQEGIVFTTLHVTGQLYNRDVTDSILDTDVTWTRDTGNVSEDNAWAIKRADAGKSLTLTVDDLGIEFGRTKTVCTFKARALLRDGQTFEVAENEITF</sequence>
<dbReference type="EMBL" id="QSTW01000013">
    <property type="protein sequence ID" value="RGM90383.1"/>
    <property type="molecule type" value="Genomic_DNA"/>
</dbReference>
<reference evidence="1 2" key="1">
    <citation type="submission" date="2018-08" db="EMBL/GenBank/DDBJ databases">
        <title>A genome reference for cultivated species of the human gut microbiota.</title>
        <authorList>
            <person name="Zou Y."/>
            <person name="Xue W."/>
            <person name="Luo G."/>
        </authorList>
    </citation>
    <scope>NUCLEOTIDE SEQUENCE [LARGE SCALE GENOMIC DNA]</scope>
    <source>
        <strain evidence="1 2">OM06-2</strain>
    </source>
</reference>
<organism evidence="1 2">
    <name type="scientific">Phocaeicola plebeius</name>
    <dbReference type="NCBI Taxonomy" id="310297"/>
    <lineage>
        <taxon>Bacteria</taxon>
        <taxon>Pseudomonadati</taxon>
        <taxon>Bacteroidota</taxon>
        <taxon>Bacteroidia</taxon>
        <taxon>Bacteroidales</taxon>
        <taxon>Bacteroidaceae</taxon>
        <taxon>Phocaeicola</taxon>
    </lineage>
</organism>
<proteinExistence type="predicted"/>
<evidence type="ECO:0000313" key="2">
    <source>
        <dbReference type="Proteomes" id="UP000260814"/>
    </source>
</evidence>